<feature type="domain" description="FHA" evidence="3">
    <location>
        <begin position="320"/>
        <end position="370"/>
    </location>
</feature>
<comment type="caution">
    <text evidence="4">The sequence shown here is derived from an EMBL/GenBank/DDBJ whole genome shotgun (WGS) entry which is preliminary data.</text>
</comment>
<keyword evidence="1" id="KW-0472">Membrane</keyword>
<protein>
    <submittedName>
        <fullName evidence="4">FHA domain-containing protein</fullName>
    </submittedName>
</protein>
<evidence type="ECO:0000256" key="2">
    <source>
        <dbReference type="SAM" id="SignalP"/>
    </source>
</evidence>
<reference evidence="4" key="1">
    <citation type="submission" date="2020-07" db="EMBL/GenBank/DDBJ databases">
        <title>Huge and variable diversity of episymbiotic CPR bacteria and DPANN archaea in groundwater ecosystems.</title>
        <authorList>
            <person name="He C.Y."/>
            <person name="Keren R."/>
            <person name="Whittaker M."/>
            <person name="Farag I.F."/>
            <person name="Doudna J."/>
            <person name="Cate J.H.D."/>
            <person name="Banfield J.F."/>
        </authorList>
    </citation>
    <scope>NUCLEOTIDE SEQUENCE</scope>
    <source>
        <strain evidence="4">NC_groundwater_17_Pr7_B-0.1um_64_12</strain>
    </source>
</reference>
<dbReference type="SMART" id="SM00240">
    <property type="entry name" value="FHA"/>
    <property type="match status" value="1"/>
</dbReference>
<dbReference type="Gene3D" id="2.60.200.20">
    <property type="match status" value="1"/>
</dbReference>
<proteinExistence type="predicted"/>
<evidence type="ECO:0000313" key="5">
    <source>
        <dbReference type="Proteomes" id="UP000727962"/>
    </source>
</evidence>
<feature type="chain" id="PRO_5037526843" evidence="2">
    <location>
        <begin position="19"/>
        <end position="393"/>
    </location>
</feature>
<feature type="signal peptide" evidence="2">
    <location>
        <begin position="1"/>
        <end position="18"/>
    </location>
</feature>
<dbReference type="Proteomes" id="UP000727962">
    <property type="component" value="Unassembled WGS sequence"/>
</dbReference>
<dbReference type="PANTHER" id="PTHR23308">
    <property type="entry name" value="NUCLEAR INHIBITOR OF PROTEIN PHOSPHATASE-1"/>
    <property type="match status" value="1"/>
</dbReference>
<evidence type="ECO:0000313" key="4">
    <source>
        <dbReference type="EMBL" id="MBI1756574.1"/>
    </source>
</evidence>
<gene>
    <name evidence="4" type="ORF">HYR64_05650</name>
</gene>
<dbReference type="SUPFAM" id="SSF49879">
    <property type="entry name" value="SMAD/FHA domain"/>
    <property type="match status" value="1"/>
</dbReference>
<evidence type="ECO:0000256" key="1">
    <source>
        <dbReference type="SAM" id="Phobius"/>
    </source>
</evidence>
<dbReference type="Pfam" id="PF00498">
    <property type="entry name" value="FHA"/>
    <property type="match status" value="1"/>
</dbReference>
<keyword evidence="1" id="KW-1133">Transmembrane helix</keyword>
<dbReference type="InterPro" id="IPR050923">
    <property type="entry name" value="Cell_Proc_Reg/RNA_Proc"/>
</dbReference>
<dbReference type="InterPro" id="IPR000253">
    <property type="entry name" value="FHA_dom"/>
</dbReference>
<organism evidence="4 5">
    <name type="scientific">Fimbriimonas ginsengisoli</name>
    <dbReference type="NCBI Taxonomy" id="1005039"/>
    <lineage>
        <taxon>Bacteria</taxon>
        <taxon>Bacillati</taxon>
        <taxon>Armatimonadota</taxon>
        <taxon>Fimbriimonadia</taxon>
        <taxon>Fimbriimonadales</taxon>
        <taxon>Fimbriimonadaceae</taxon>
        <taxon>Fimbriimonas</taxon>
    </lineage>
</organism>
<keyword evidence="2" id="KW-0732">Signal</keyword>
<dbReference type="PROSITE" id="PS50006">
    <property type="entry name" value="FHA_DOMAIN"/>
    <property type="match status" value="1"/>
</dbReference>
<keyword evidence="1" id="KW-0812">Transmembrane</keyword>
<dbReference type="InterPro" id="IPR008984">
    <property type="entry name" value="SMAD_FHA_dom_sf"/>
</dbReference>
<dbReference type="EMBL" id="JACOSL010000036">
    <property type="protein sequence ID" value="MBI1756574.1"/>
    <property type="molecule type" value="Genomic_DNA"/>
</dbReference>
<accession>A0A931LSL8</accession>
<name>A0A931LSL8_FIMGI</name>
<feature type="transmembrane region" description="Helical" evidence="1">
    <location>
        <begin position="220"/>
        <end position="241"/>
    </location>
</feature>
<evidence type="ECO:0000259" key="3">
    <source>
        <dbReference type="PROSITE" id="PS50006"/>
    </source>
</evidence>
<dbReference type="CDD" id="cd00060">
    <property type="entry name" value="FHA"/>
    <property type="match status" value="1"/>
</dbReference>
<dbReference type="AlphaFoldDB" id="A0A931LSL8"/>
<sequence>MRTAAFLIASLLAATALAQDKVRLEFPTEASRLVFVSSGWPAGLPPAAKLSTDKTIELSAGSARPGDLIVVWDRDTNDAAVRTASDVKGGVWSVRPEDFRYVGEVTVRVTHDGMPVAAAQVELADRERKQQSILDPSAKGEAKFFGVATGELKVRVSYRSRKGNTSEVRMGFELKAVRPSPTPIFEVSIQEPVEVMDAAPVASGGKATPAAQPASPVGSAIVYLAVLALAIALGYGAIRWIRGNQTLVAEKLKALGAQIPDPTPPPGAGQIAPSKPEPLRQIVLADATPVPTGSAAPTVSGQPRLVKEGGEAFELAEGETAVSREAGAGFALVGESTVSRKHARLTRTAGRVVVADLGSTNGTFVNGAKLTGETELKPGDAVQFGAVRFRFEA</sequence>